<dbReference type="EMBL" id="BBNS01000030">
    <property type="protein sequence ID" value="GAL72760.1"/>
    <property type="molecule type" value="Genomic_DNA"/>
</dbReference>
<name>A0A090W6W5_9FLAO</name>
<dbReference type="EC" id="2.7.7.7" evidence="1"/>
<protein>
    <submittedName>
        <fullName evidence="1">DNA polymerase III alpha subunit</fullName>
        <ecNumber evidence="1">2.7.7.7</ecNumber>
    </submittedName>
</protein>
<dbReference type="CDD" id="cd04485">
    <property type="entry name" value="DnaE_OBF"/>
    <property type="match status" value="1"/>
</dbReference>
<evidence type="ECO:0000313" key="2">
    <source>
        <dbReference type="Proteomes" id="UP000029646"/>
    </source>
</evidence>
<sequence length="181" mass="21481">MFNNLGPYVNRELVFGGVVTDVQHRVSKQGKGWALFTIEDYTDSYEFRIFGEEYLKFRHFLLQNNFVFVKTFVREGWVNKDTGKKSDPRLQFNSFQLLHDVMEQYAKKLSIQVDIKDLTEQKVIALKELLHMHPGNQALNFLVYDTKEKMKLTMPSRRQKVKVSQELLNELRDQDVRFKLN</sequence>
<dbReference type="InterPro" id="IPR004805">
    <property type="entry name" value="DnaE2/DnaE/PolC"/>
</dbReference>
<dbReference type="GO" id="GO:0008408">
    <property type="term" value="F:3'-5' exonuclease activity"/>
    <property type="evidence" value="ECO:0007669"/>
    <property type="project" value="InterPro"/>
</dbReference>
<comment type="caution">
    <text evidence="1">The sequence shown here is derived from an EMBL/GenBank/DDBJ whole genome shotgun (WGS) entry which is preliminary data.</text>
</comment>
<dbReference type="GO" id="GO:0003887">
    <property type="term" value="F:DNA-directed DNA polymerase activity"/>
    <property type="evidence" value="ECO:0007669"/>
    <property type="project" value="UniProtKB-EC"/>
</dbReference>
<keyword evidence="1" id="KW-0548">Nucleotidyltransferase</keyword>
<proteinExistence type="predicted"/>
<keyword evidence="1" id="KW-0808">Transferase</keyword>
<evidence type="ECO:0000313" key="1">
    <source>
        <dbReference type="EMBL" id="GAL72760.1"/>
    </source>
</evidence>
<dbReference type="PANTHER" id="PTHR32294:SF5">
    <property type="entry name" value="DNA POLYMERASE III POLC-TYPE"/>
    <property type="match status" value="1"/>
</dbReference>
<dbReference type="AlphaFoldDB" id="A0A090W6W5"/>
<gene>
    <name evidence="1" type="ORF">JCM19302_3254</name>
</gene>
<organism evidence="1 2">
    <name type="scientific">Jejuia pallidilutea</name>
    <dbReference type="NCBI Taxonomy" id="504487"/>
    <lineage>
        <taxon>Bacteria</taxon>
        <taxon>Pseudomonadati</taxon>
        <taxon>Bacteroidota</taxon>
        <taxon>Flavobacteriia</taxon>
        <taxon>Flavobacteriales</taxon>
        <taxon>Flavobacteriaceae</taxon>
        <taxon>Jejuia</taxon>
    </lineage>
</organism>
<dbReference type="GO" id="GO:0006260">
    <property type="term" value="P:DNA replication"/>
    <property type="evidence" value="ECO:0007669"/>
    <property type="project" value="InterPro"/>
</dbReference>
<reference evidence="1 2" key="1">
    <citation type="journal article" date="2014" name="Genome Announc.">
        <title>Draft Genome Sequence of Marine Flavobacterium Jejuia pallidilutea Strain 11shimoA1 and Pigmentation Mutants.</title>
        <authorList>
            <person name="Takatani N."/>
            <person name="Nakanishi M."/>
            <person name="Meirelles P."/>
            <person name="Mino S."/>
            <person name="Suda W."/>
            <person name="Oshima K."/>
            <person name="Hattori M."/>
            <person name="Ohkuma M."/>
            <person name="Hosokawa M."/>
            <person name="Miyashita K."/>
            <person name="Thompson F.L."/>
            <person name="Niwa A."/>
            <person name="Sawabe T."/>
            <person name="Sawabe T."/>
        </authorList>
    </citation>
    <scope>NUCLEOTIDE SEQUENCE [LARGE SCALE GENOMIC DNA]</scope>
    <source>
        <strain evidence="2">JCM19302</strain>
    </source>
</reference>
<accession>A0A090W6W5</accession>
<dbReference type="Proteomes" id="UP000029646">
    <property type="component" value="Unassembled WGS sequence"/>
</dbReference>
<dbReference type="PANTHER" id="PTHR32294">
    <property type="entry name" value="DNA POLYMERASE III SUBUNIT ALPHA"/>
    <property type="match status" value="1"/>
</dbReference>